<evidence type="ECO:0000313" key="3">
    <source>
        <dbReference type="Proteomes" id="UP000322139"/>
    </source>
</evidence>
<dbReference type="Pfam" id="PF12708">
    <property type="entry name" value="Pect-lyase_RHGA_epim"/>
    <property type="match status" value="1"/>
</dbReference>
<dbReference type="Gene3D" id="2.160.20.10">
    <property type="entry name" value="Single-stranded right-handed beta-helix, Pectin lyase-like"/>
    <property type="match status" value="1"/>
</dbReference>
<proteinExistence type="predicted"/>
<dbReference type="InterPro" id="IPR024535">
    <property type="entry name" value="RHGA/B-epi-like_pectate_lyase"/>
</dbReference>
<evidence type="ECO:0000313" key="2">
    <source>
        <dbReference type="EMBL" id="TYS45862.1"/>
    </source>
</evidence>
<dbReference type="Proteomes" id="UP000322139">
    <property type="component" value="Unassembled WGS sequence"/>
</dbReference>
<dbReference type="RefSeq" id="WP_148975966.1">
    <property type="nucleotide sequence ID" value="NZ_VTER01000009.1"/>
</dbReference>
<dbReference type="InterPro" id="IPR006626">
    <property type="entry name" value="PbH1"/>
</dbReference>
<name>A0A5D4R8C9_9BACI</name>
<reference evidence="2 3" key="1">
    <citation type="submission" date="2019-08" db="EMBL/GenBank/DDBJ databases">
        <title>Bacillus genomes from the desert of Cuatro Cienegas, Coahuila.</title>
        <authorList>
            <person name="Olmedo-Alvarez G."/>
        </authorList>
    </citation>
    <scope>NUCLEOTIDE SEQUENCE [LARGE SCALE GENOMIC DNA]</scope>
    <source>
        <strain evidence="2 3">CH446_14T</strain>
    </source>
</reference>
<dbReference type="EMBL" id="VTER01000009">
    <property type="protein sequence ID" value="TYS45862.1"/>
    <property type="molecule type" value="Genomic_DNA"/>
</dbReference>
<dbReference type="InterPro" id="IPR012334">
    <property type="entry name" value="Pectin_lyas_fold"/>
</dbReference>
<comment type="caution">
    <text evidence="2">The sequence shown here is derived from an EMBL/GenBank/DDBJ whole genome shotgun (WGS) entry which is preliminary data.</text>
</comment>
<dbReference type="AlphaFoldDB" id="A0A5D4R8C9"/>
<dbReference type="SUPFAM" id="SSF51126">
    <property type="entry name" value="Pectin lyase-like"/>
    <property type="match status" value="1"/>
</dbReference>
<dbReference type="GO" id="GO:0016829">
    <property type="term" value="F:lyase activity"/>
    <property type="evidence" value="ECO:0007669"/>
    <property type="project" value="UniProtKB-KW"/>
</dbReference>
<dbReference type="InterPro" id="IPR011050">
    <property type="entry name" value="Pectin_lyase_fold/virulence"/>
</dbReference>
<sequence>MLFLDKQHDPCRNKELIDKFSPGLDTKTLAEETDRLFNERKATAGPGHIGKTPDYGKGFFKKLIKAAESLVLTADRKNEETDSTIVDESGIAAPLWKKKLDQEYTRLFKTLEKEGCVKECGAAGDGITDDTEAFRRAIGKGRAKVSIPAGTYLVSGIQLPSWTILQGEGKGLTVIKLLDQSPKAARLVTNSNHWKGNHHILVQNLSLDWNVERLGNEAKTSTWGNHSSCLTYANVKYGWVKNVEAINPGLHCFDISSTLYNYSGDGYRARGGSRYVWLDKLNGYGFGDDGITTHHSDNILISNCHMCDPSGRTHKKGFSNSNGIEVDDGSRNVWLVNNSSARCFGGVEIKAHHNSSAASDVQIIGHLSVNDNRSFNFRHIGHHKAGDPESRTARNIRATKIVSIHPVHTDLYAGSGPRGLVVSAYKNVVINQFTLIGDPEYDYAGNPIIAIQYRARNVVLNRLSIQGFKQAGADVKVFGGAQRADHVEISKASIQGSAKQGILIGEGIRHVSVSEVRAEGETGKFGLADNSEHASIEDVHAEGYKTPISVGGRKHGRA</sequence>
<accession>A0A5D4R8C9</accession>
<keyword evidence="2" id="KW-0456">Lyase</keyword>
<gene>
    <name evidence="2" type="ORF">FZD51_17590</name>
</gene>
<feature type="domain" description="Rhamnogalacturonase A/B/Epimerase-like pectate lyase" evidence="1">
    <location>
        <begin position="117"/>
        <end position="347"/>
    </location>
</feature>
<dbReference type="SMART" id="SM00710">
    <property type="entry name" value="PbH1"/>
    <property type="match status" value="7"/>
</dbReference>
<evidence type="ECO:0000259" key="1">
    <source>
        <dbReference type="Pfam" id="PF12708"/>
    </source>
</evidence>
<protein>
    <submittedName>
        <fullName evidence="2">Pectate lyase</fullName>
    </submittedName>
</protein>
<organism evidence="2 3">
    <name type="scientific">Bacillus infantis</name>
    <dbReference type="NCBI Taxonomy" id="324767"/>
    <lineage>
        <taxon>Bacteria</taxon>
        <taxon>Bacillati</taxon>
        <taxon>Bacillota</taxon>
        <taxon>Bacilli</taxon>
        <taxon>Bacillales</taxon>
        <taxon>Bacillaceae</taxon>
        <taxon>Bacillus</taxon>
    </lineage>
</organism>